<dbReference type="SMART" id="SM00005">
    <property type="entry name" value="DEATH"/>
    <property type="match status" value="1"/>
</dbReference>
<feature type="region of interest" description="Disordered" evidence="1">
    <location>
        <begin position="1"/>
        <end position="22"/>
    </location>
</feature>
<dbReference type="InterPro" id="IPR036388">
    <property type="entry name" value="WH-like_DNA-bd_sf"/>
</dbReference>
<feature type="compositionally biased region" description="Pro residues" evidence="1">
    <location>
        <begin position="1"/>
        <end position="12"/>
    </location>
</feature>
<dbReference type="AlphaFoldDB" id="A0AA35RU70"/>
<dbReference type="Proteomes" id="UP001174909">
    <property type="component" value="Unassembled WGS sequence"/>
</dbReference>
<dbReference type="SUPFAM" id="SSF47986">
    <property type="entry name" value="DEATH domain"/>
    <property type="match status" value="1"/>
</dbReference>
<dbReference type="CDD" id="cd01670">
    <property type="entry name" value="Death"/>
    <property type="match status" value="1"/>
</dbReference>
<feature type="region of interest" description="Disordered" evidence="1">
    <location>
        <begin position="518"/>
        <end position="537"/>
    </location>
</feature>
<protein>
    <recommendedName>
        <fullName evidence="2">Death domain-containing protein</fullName>
    </recommendedName>
</protein>
<feature type="region of interest" description="Disordered" evidence="1">
    <location>
        <begin position="67"/>
        <end position="118"/>
    </location>
</feature>
<dbReference type="Pfam" id="PF00531">
    <property type="entry name" value="Death"/>
    <property type="match status" value="1"/>
</dbReference>
<evidence type="ECO:0000313" key="3">
    <source>
        <dbReference type="EMBL" id="CAI8016472.1"/>
    </source>
</evidence>
<sequence>MGMKDVPPPLPPVTRRRSQSFTDKFWNPDLESVKATYRLSGSFEVLGSETPEGKLQLGYRSDLDAERETAPVGHRHGSSGSGGHRKGFMSRLFTGKGRGGKSALRRHNSDSVRSTHFTGLQPLSSLNGPIAGVPPPIKAPPPVKVSSIPERLLEKIRVGMRDCTNSTLPVQFFSRFIDVPGAKAFRAVRSLFVTDHSLCVLVYDTSKSLDTRISPRVHRKTSIPLVRAEAASRVVNGGGSPDDCMEESHFEQIMADFNNLGLHWSHSDADMSLRGQRVILVATHSDKVPSSISHTNFDQLRTAIKNSPYHKYVAMMKYVLSSSSVIERSNMEDLKRYIIEITKKSCRQQVPLKWLRCIRRFLSLSERGVHFITLQDAKKIVSETCDVAGTDEVDAIVRFLHNNQVILHFAPVHHLCELVFTSSVWFARQLSGVFGAAWVDVSSGAAAARLQSDQNRLQMRGILSAQLLDHVWKGESSANRRRLLAILHKMDLVCCLGPNTHPISPSASPSSIAQDIGQGGVGGVDQHSHNVAPGSARPSSADHVFSVSSLVVPSVVTEPMPLHLLQMPTFDLQPLHFRFKEGFVPYDVFPRLLTRCVHSYPTNYTLYSNAALFEVDTSTLLLISESKGRITVNLYQSRSSASTSPRGFAPVNLDDAVRLPEPANLDTCMAVQMFLQTAISDIIQQWLPQIEYDLCVECMCSSKPPNGEGEEEGEGVHHMVLSQSDNILQRVSLNCERGTQVLISVSLYSWFGEIPHPHSPEENSTDYITTEDIEVVCVQLNATWPVLGQALGFSRTELERIAMVSKTQVSAARKMMEEWKTLYKQNATFFALLGALEIIQRRDIADDLVAARMCGMGIDL</sequence>
<accession>A0AA35RU70</accession>
<evidence type="ECO:0000259" key="2">
    <source>
        <dbReference type="PROSITE" id="PS50017"/>
    </source>
</evidence>
<dbReference type="InterPro" id="IPR000488">
    <property type="entry name" value="Death_dom"/>
</dbReference>
<feature type="domain" description="Death" evidence="2">
    <location>
        <begin position="769"/>
        <end position="852"/>
    </location>
</feature>
<dbReference type="InterPro" id="IPR027417">
    <property type="entry name" value="P-loop_NTPase"/>
</dbReference>
<organism evidence="3 4">
    <name type="scientific">Geodia barretti</name>
    <name type="common">Barrett's horny sponge</name>
    <dbReference type="NCBI Taxonomy" id="519541"/>
    <lineage>
        <taxon>Eukaryota</taxon>
        <taxon>Metazoa</taxon>
        <taxon>Porifera</taxon>
        <taxon>Demospongiae</taxon>
        <taxon>Heteroscleromorpha</taxon>
        <taxon>Tetractinellida</taxon>
        <taxon>Astrophorina</taxon>
        <taxon>Geodiidae</taxon>
        <taxon>Geodia</taxon>
    </lineage>
</organism>
<proteinExistence type="predicted"/>
<comment type="caution">
    <text evidence="3">The sequence shown here is derived from an EMBL/GenBank/DDBJ whole genome shotgun (WGS) entry which is preliminary data.</text>
</comment>
<dbReference type="Gene3D" id="3.40.50.300">
    <property type="entry name" value="P-loop containing nucleotide triphosphate hydrolases"/>
    <property type="match status" value="1"/>
</dbReference>
<dbReference type="Gene3D" id="1.10.10.10">
    <property type="entry name" value="Winged helix-like DNA-binding domain superfamily/Winged helix DNA-binding domain"/>
    <property type="match status" value="1"/>
</dbReference>
<dbReference type="GO" id="GO:0007165">
    <property type="term" value="P:signal transduction"/>
    <property type="evidence" value="ECO:0007669"/>
    <property type="project" value="InterPro"/>
</dbReference>
<reference evidence="3" key="1">
    <citation type="submission" date="2023-03" db="EMBL/GenBank/DDBJ databases">
        <authorList>
            <person name="Steffen K."/>
            <person name="Cardenas P."/>
        </authorList>
    </citation>
    <scope>NUCLEOTIDE SEQUENCE</scope>
</reference>
<dbReference type="Gene3D" id="1.10.533.10">
    <property type="entry name" value="Death Domain, Fas"/>
    <property type="match status" value="1"/>
</dbReference>
<dbReference type="InterPro" id="IPR011029">
    <property type="entry name" value="DEATH-like_dom_sf"/>
</dbReference>
<dbReference type="PROSITE" id="PS50017">
    <property type="entry name" value="DEATH_DOMAIN"/>
    <property type="match status" value="1"/>
</dbReference>
<dbReference type="EMBL" id="CASHTH010001532">
    <property type="protein sequence ID" value="CAI8016472.1"/>
    <property type="molecule type" value="Genomic_DNA"/>
</dbReference>
<feature type="compositionally biased region" description="Basic residues" evidence="1">
    <location>
        <begin position="73"/>
        <end position="88"/>
    </location>
</feature>
<name>A0AA35RU70_GEOBA</name>
<gene>
    <name evidence="3" type="ORF">GBAR_LOCUS10103</name>
</gene>
<evidence type="ECO:0000256" key="1">
    <source>
        <dbReference type="SAM" id="MobiDB-lite"/>
    </source>
</evidence>
<keyword evidence="4" id="KW-1185">Reference proteome</keyword>
<evidence type="ECO:0000313" key="4">
    <source>
        <dbReference type="Proteomes" id="UP001174909"/>
    </source>
</evidence>